<evidence type="ECO:0000313" key="2">
    <source>
        <dbReference type="EMBL" id="MPC18609.1"/>
    </source>
</evidence>
<feature type="region of interest" description="Disordered" evidence="1">
    <location>
        <begin position="81"/>
        <end position="170"/>
    </location>
</feature>
<dbReference type="EMBL" id="VSRR010000696">
    <property type="protein sequence ID" value="MPC18609.1"/>
    <property type="molecule type" value="Genomic_DNA"/>
</dbReference>
<protein>
    <submittedName>
        <fullName evidence="2">Uncharacterized protein</fullName>
    </submittedName>
</protein>
<keyword evidence="3" id="KW-1185">Reference proteome</keyword>
<proteinExistence type="predicted"/>
<evidence type="ECO:0000313" key="3">
    <source>
        <dbReference type="Proteomes" id="UP000324222"/>
    </source>
</evidence>
<reference evidence="2 3" key="1">
    <citation type="submission" date="2019-05" db="EMBL/GenBank/DDBJ databases">
        <title>Another draft genome of Portunus trituberculatus and its Hox gene families provides insights of decapod evolution.</title>
        <authorList>
            <person name="Jeong J.-H."/>
            <person name="Song I."/>
            <person name="Kim S."/>
            <person name="Choi T."/>
            <person name="Kim D."/>
            <person name="Ryu S."/>
            <person name="Kim W."/>
        </authorList>
    </citation>
    <scope>NUCLEOTIDE SEQUENCE [LARGE SCALE GENOMIC DNA]</scope>
    <source>
        <tissue evidence="2">Muscle</tissue>
    </source>
</reference>
<gene>
    <name evidence="2" type="ORF">E2C01_011496</name>
</gene>
<feature type="compositionally biased region" description="Polar residues" evidence="1">
    <location>
        <begin position="161"/>
        <end position="170"/>
    </location>
</feature>
<sequence>MACQVALRSGSYFRGIPRSPVFFCGLFTLHTHQEHKAENHPRKSKYTNQGKRYKYVRFTFTTQKNSNRDVLRGEHGYAKTPAVYRTTRDNCGGEGRRGAEAQEVVPQHPKTSNTTAEINGSVLQAGSQRPSARHAGRGSTQGQGIDKKKKKKKKKGGGGFVTNSEGTRVG</sequence>
<comment type="caution">
    <text evidence="2">The sequence shown here is derived from an EMBL/GenBank/DDBJ whole genome shotgun (WGS) entry which is preliminary data.</text>
</comment>
<dbReference type="AlphaFoldDB" id="A0A5B7DBK0"/>
<name>A0A5B7DBK0_PORTR</name>
<feature type="compositionally biased region" description="Polar residues" evidence="1">
    <location>
        <begin position="109"/>
        <end position="130"/>
    </location>
</feature>
<accession>A0A5B7DBK0</accession>
<organism evidence="2 3">
    <name type="scientific">Portunus trituberculatus</name>
    <name type="common">Swimming crab</name>
    <name type="synonym">Neptunus trituberculatus</name>
    <dbReference type="NCBI Taxonomy" id="210409"/>
    <lineage>
        <taxon>Eukaryota</taxon>
        <taxon>Metazoa</taxon>
        <taxon>Ecdysozoa</taxon>
        <taxon>Arthropoda</taxon>
        <taxon>Crustacea</taxon>
        <taxon>Multicrustacea</taxon>
        <taxon>Malacostraca</taxon>
        <taxon>Eumalacostraca</taxon>
        <taxon>Eucarida</taxon>
        <taxon>Decapoda</taxon>
        <taxon>Pleocyemata</taxon>
        <taxon>Brachyura</taxon>
        <taxon>Eubrachyura</taxon>
        <taxon>Portunoidea</taxon>
        <taxon>Portunidae</taxon>
        <taxon>Portuninae</taxon>
        <taxon>Portunus</taxon>
    </lineage>
</organism>
<dbReference type="Proteomes" id="UP000324222">
    <property type="component" value="Unassembled WGS sequence"/>
</dbReference>
<feature type="compositionally biased region" description="Basic residues" evidence="1">
    <location>
        <begin position="147"/>
        <end position="156"/>
    </location>
</feature>
<evidence type="ECO:0000256" key="1">
    <source>
        <dbReference type="SAM" id="MobiDB-lite"/>
    </source>
</evidence>